<dbReference type="RefSeq" id="WP_165183116.1">
    <property type="nucleotide sequence ID" value="NZ_JAAKZI010000032.1"/>
</dbReference>
<evidence type="ECO:0000256" key="5">
    <source>
        <dbReference type="SAM" id="SignalP"/>
    </source>
</evidence>
<evidence type="ECO:0000313" key="6">
    <source>
        <dbReference type="EMBL" id="NGN84890.1"/>
    </source>
</evidence>
<sequence>MKKPFRIPSVIAAATAGAILLAGCGGTATGSTAAPADSKSVTIYSADGLGDWYTKTFAGFTKDTGIKVNVVEAGSGEVVSRAEKEKSNPQADLLITLPPFIQLAEKSGLLQKNSADTSAVPAASKSADGMYVSVVNNYLSMIRNTAATDKPDSWAQLLDPKYQGKIQYSTPGQAGDGTAVLLLLQHLKGKDGALSYLKDLQKNNVGPSASTGKLGPKVSKGELTVANSDVQMALSSIQADKSAFEVFFPKNDDGSRVTLPLPYVMGLAAKAPHEASAAKLMDYLLTKPVQETISSSALGLPVRSDVTPTDANFAALQKTMAGVTVWTPNWTEVLAGLDADVKAYNSATGQ</sequence>
<proteinExistence type="predicted"/>
<dbReference type="PROSITE" id="PS51257">
    <property type="entry name" value="PROKAR_LIPOPROTEIN"/>
    <property type="match status" value="1"/>
</dbReference>
<dbReference type="Proteomes" id="UP000479226">
    <property type="component" value="Unassembled WGS sequence"/>
</dbReference>
<evidence type="ECO:0000256" key="4">
    <source>
        <dbReference type="ARBA" id="ARBA00022764"/>
    </source>
</evidence>
<evidence type="ECO:0000313" key="7">
    <source>
        <dbReference type="Proteomes" id="UP000479226"/>
    </source>
</evidence>
<dbReference type="PANTHER" id="PTHR30006">
    <property type="entry name" value="THIAMINE-BINDING PERIPLASMIC PROTEIN-RELATED"/>
    <property type="match status" value="1"/>
</dbReference>
<feature type="chain" id="PRO_5045342156" evidence="5">
    <location>
        <begin position="34"/>
        <end position="350"/>
    </location>
</feature>
<keyword evidence="3 5" id="KW-0732">Signal</keyword>
<dbReference type="SUPFAM" id="SSF53850">
    <property type="entry name" value="Periplasmic binding protein-like II"/>
    <property type="match status" value="1"/>
</dbReference>
<dbReference type="Pfam" id="PF13343">
    <property type="entry name" value="SBP_bac_6"/>
    <property type="match status" value="1"/>
</dbReference>
<evidence type="ECO:0000256" key="2">
    <source>
        <dbReference type="ARBA" id="ARBA00022448"/>
    </source>
</evidence>
<dbReference type="EMBL" id="JAAKZI010000032">
    <property type="protein sequence ID" value="NGN84890.1"/>
    <property type="molecule type" value="Genomic_DNA"/>
</dbReference>
<dbReference type="Gene3D" id="3.40.190.10">
    <property type="entry name" value="Periplasmic binding protein-like II"/>
    <property type="match status" value="2"/>
</dbReference>
<keyword evidence="2" id="KW-0813">Transport</keyword>
<reference evidence="6 7" key="1">
    <citation type="submission" date="2020-02" db="EMBL/GenBank/DDBJ databases">
        <title>Genome sequence of the type strain DSM 27180 of Arthrobacter silviterrae.</title>
        <authorList>
            <person name="Gao J."/>
            <person name="Sun J."/>
        </authorList>
    </citation>
    <scope>NUCLEOTIDE SEQUENCE [LARGE SCALE GENOMIC DNA]</scope>
    <source>
        <strain evidence="6 7">DSM 27180</strain>
    </source>
</reference>
<keyword evidence="4" id="KW-0574">Periplasm</keyword>
<evidence type="ECO:0000256" key="3">
    <source>
        <dbReference type="ARBA" id="ARBA00022729"/>
    </source>
</evidence>
<dbReference type="PANTHER" id="PTHR30006:SF3">
    <property type="entry name" value="THIAMINE-BINDING PERIPLASMIC PROTEIN"/>
    <property type="match status" value="1"/>
</dbReference>
<dbReference type="NCBIfam" id="NF011620">
    <property type="entry name" value="PRK15046.1"/>
    <property type="match status" value="1"/>
</dbReference>
<name>A0ABX0DJP1_9MICC</name>
<feature type="signal peptide" evidence="5">
    <location>
        <begin position="1"/>
        <end position="33"/>
    </location>
</feature>
<organism evidence="6 7">
    <name type="scientific">Arthrobacter silviterrae</name>
    <dbReference type="NCBI Taxonomy" id="2026658"/>
    <lineage>
        <taxon>Bacteria</taxon>
        <taxon>Bacillati</taxon>
        <taxon>Actinomycetota</taxon>
        <taxon>Actinomycetes</taxon>
        <taxon>Micrococcales</taxon>
        <taxon>Micrococcaceae</taxon>
        <taxon>Arthrobacter</taxon>
    </lineage>
</organism>
<comment type="caution">
    <text evidence="6">The sequence shown here is derived from an EMBL/GenBank/DDBJ whole genome shotgun (WGS) entry which is preliminary data.</text>
</comment>
<keyword evidence="7" id="KW-1185">Reference proteome</keyword>
<comment type="subcellular location">
    <subcellularLocation>
        <location evidence="1">Periplasm</location>
    </subcellularLocation>
</comment>
<gene>
    <name evidence="6" type="ORF">G6N77_15725</name>
</gene>
<evidence type="ECO:0000256" key="1">
    <source>
        <dbReference type="ARBA" id="ARBA00004418"/>
    </source>
</evidence>
<accession>A0ABX0DJP1</accession>
<protein>
    <submittedName>
        <fullName evidence="6">2-aminoethylphosphonate ABC transporter substrate-binding protein</fullName>
    </submittedName>
</protein>